<dbReference type="Pfam" id="PF02518">
    <property type="entry name" value="HATPase_c"/>
    <property type="match status" value="1"/>
</dbReference>
<keyword evidence="3 6" id="KW-0597">Phosphoprotein</keyword>
<dbReference type="SMART" id="SM00388">
    <property type="entry name" value="HisKA"/>
    <property type="match status" value="1"/>
</dbReference>
<feature type="modified residue" description="4-aspartylphosphate" evidence="6">
    <location>
        <position position="54"/>
    </location>
</feature>
<accession>A0A6I2MUC8</accession>
<dbReference type="PROSITE" id="PS50110">
    <property type="entry name" value="RESPONSE_REGULATORY"/>
    <property type="match status" value="1"/>
</dbReference>
<evidence type="ECO:0000256" key="5">
    <source>
        <dbReference type="ARBA" id="ARBA00022777"/>
    </source>
</evidence>
<dbReference type="InterPro" id="IPR004358">
    <property type="entry name" value="Sig_transdc_His_kin-like_C"/>
</dbReference>
<keyword evidence="5" id="KW-0418">Kinase</keyword>
<dbReference type="RefSeq" id="WP_154369965.1">
    <property type="nucleotide sequence ID" value="NZ_WKJH01000030.1"/>
</dbReference>
<evidence type="ECO:0000313" key="10">
    <source>
        <dbReference type="Proteomes" id="UP000443153"/>
    </source>
</evidence>
<evidence type="ECO:0000256" key="6">
    <source>
        <dbReference type="PROSITE-ProRule" id="PRU00169"/>
    </source>
</evidence>
<dbReference type="Gene3D" id="1.10.287.130">
    <property type="match status" value="1"/>
</dbReference>
<dbReference type="InterPro" id="IPR036097">
    <property type="entry name" value="HisK_dim/P_sf"/>
</dbReference>
<dbReference type="Gene3D" id="3.40.50.2300">
    <property type="match status" value="1"/>
</dbReference>
<comment type="caution">
    <text evidence="9">The sequence shown here is derived from an EMBL/GenBank/DDBJ whole genome shotgun (WGS) entry which is preliminary data.</text>
</comment>
<dbReference type="InterPro" id="IPR005467">
    <property type="entry name" value="His_kinase_dom"/>
</dbReference>
<proteinExistence type="predicted"/>
<keyword evidence="10" id="KW-1185">Reference proteome</keyword>
<evidence type="ECO:0000256" key="4">
    <source>
        <dbReference type="ARBA" id="ARBA00022679"/>
    </source>
</evidence>
<organism evidence="9 10">
    <name type="scientific">Maribacter luteus</name>
    <dbReference type="NCBI Taxonomy" id="2594478"/>
    <lineage>
        <taxon>Bacteria</taxon>
        <taxon>Pseudomonadati</taxon>
        <taxon>Bacteroidota</taxon>
        <taxon>Flavobacteriia</taxon>
        <taxon>Flavobacteriales</taxon>
        <taxon>Flavobacteriaceae</taxon>
        <taxon>Maribacter</taxon>
    </lineage>
</organism>
<dbReference type="FunFam" id="3.30.565.10:FF:000006">
    <property type="entry name" value="Sensor histidine kinase WalK"/>
    <property type="match status" value="1"/>
</dbReference>
<dbReference type="InterPro" id="IPR001789">
    <property type="entry name" value="Sig_transdc_resp-reg_receiver"/>
</dbReference>
<dbReference type="SUPFAM" id="SSF47384">
    <property type="entry name" value="Homodimeric domain of signal transducing histidine kinase"/>
    <property type="match status" value="1"/>
</dbReference>
<dbReference type="PROSITE" id="PS50109">
    <property type="entry name" value="HIS_KIN"/>
    <property type="match status" value="1"/>
</dbReference>
<dbReference type="InterPro" id="IPR011006">
    <property type="entry name" value="CheY-like_superfamily"/>
</dbReference>
<dbReference type="InterPro" id="IPR003661">
    <property type="entry name" value="HisK_dim/P_dom"/>
</dbReference>
<evidence type="ECO:0000256" key="1">
    <source>
        <dbReference type="ARBA" id="ARBA00000085"/>
    </source>
</evidence>
<dbReference type="OrthoDB" id="9810447at2"/>
<evidence type="ECO:0000259" key="8">
    <source>
        <dbReference type="PROSITE" id="PS50110"/>
    </source>
</evidence>
<feature type="domain" description="Histidine kinase" evidence="7">
    <location>
        <begin position="150"/>
        <end position="369"/>
    </location>
</feature>
<feature type="domain" description="Response regulatory" evidence="8">
    <location>
        <begin position="5"/>
        <end position="121"/>
    </location>
</feature>
<dbReference type="GO" id="GO:0000155">
    <property type="term" value="F:phosphorelay sensor kinase activity"/>
    <property type="evidence" value="ECO:0007669"/>
    <property type="project" value="InterPro"/>
</dbReference>
<dbReference type="InterPro" id="IPR003594">
    <property type="entry name" value="HATPase_dom"/>
</dbReference>
<dbReference type="SUPFAM" id="SSF55874">
    <property type="entry name" value="ATPase domain of HSP90 chaperone/DNA topoisomerase II/histidine kinase"/>
    <property type="match status" value="1"/>
</dbReference>
<evidence type="ECO:0000256" key="3">
    <source>
        <dbReference type="ARBA" id="ARBA00022553"/>
    </source>
</evidence>
<gene>
    <name evidence="9" type="ORF">GJ691_19235</name>
</gene>
<dbReference type="Pfam" id="PF00072">
    <property type="entry name" value="Response_reg"/>
    <property type="match status" value="1"/>
</dbReference>
<dbReference type="SMART" id="SM00448">
    <property type="entry name" value="REC"/>
    <property type="match status" value="1"/>
</dbReference>
<evidence type="ECO:0000256" key="2">
    <source>
        <dbReference type="ARBA" id="ARBA00012438"/>
    </source>
</evidence>
<dbReference type="SUPFAM" id="SSF52172">
    <property type="entry name" value="CheY-like"/>
    <property type="match status" value="1"/>
</dbReference>
<dbReference type="SMART" id="SM00387">
    <property type="entry name" value="HATPase_c"/>
    <property type="match status" value="1"/>
</dbReference>
<keyword evidence="4" id="KW-0808">Transferase</keyword>
<evidence type="ECO:0000259" key="7">
    <source>
        <dbReference type="PROSITE" id="PS50109"/>
    </source>
</evidence>
<evidence type="ECO:0000313" key="9">
    <source>
        <dbReference type="EMBL" id="MRX66295.1"/>
    </source>
</evidence>
<dbReference type="AlphaFoldDB" id="A0A6I2MUC8"/>
<reference evidence="9 10" key="1">
    <citation type="submission" date="2019-11" db="EMBL/GenBank/DDBJ databases">
        <title>Maribacter lutea sp. nov., a marine bacterium isolated from intertidal sand.</title>
        <authorList>
            <person name="Liu A."/>
        </authorList>
    </citation>
    <scope>NUCLEOTIDE SEQUENCE [LARGE SCALE GENOMIC DNA]</scope>
    <source>
        <strain evidence="9 10">RZ05</strain>
    </source>
</reference>
<dbReference type="EC" id="2.7.13.3" evidence="2"/>
<sequence>MKKPLIAAVDDEIMNIELIGFIIRSIDYDYFGIQNSRLVISEFLKKTPDLILLDVQMPHFTGFEICEQLKSNEQLKDIPIIFLTGMNSTENKVTGFELGGVDYVTKPFNKQELIARIRTHVSLVKAKQKIELQSKKLEQDLVIKNRLFSIIGHDLRSPLSAIKMQLDFILRGIIDPSDDKFVDSTVHSLANTTDEAFNLLDNLLNWAKSESGVLSIIDEKINLKEIVEQNERLLKMALDDKQITFNIEVPEDAFIMADLNMLKTILRNLLSNALKFTPKKGTITIAATPNKSKWSISVTDSGTGMSPEELEKVMDKNAHFSKVGTEQEAGTGLGLILCQDFIKKNGGELMVESTLGEGSSFSFEMPAAN</sequence>
<dbReference type="Gene3D" id="3.30.565.10">
    <property type="entry name" value="Histidine kinase-like ATPase, C-terminal domain"/>
    <property type="match status" value="1"/>
</dbReference>
<dbReference type="Proteomes" id="UP000443153">
    <property type="component" value="Unassembled WGS sequence"/>
</dbReference>
<dbReference type="Pfam" id="PF00512">
    <property type="entry name" value="HisKA"/>
    <property type="match status" value="1"/>
</dbReference>
<name>A0A6I2MUC8_9FLAO</name>
<comment type="catalytic activity">
    <reaction evidence="1">
        <text>ATP + protein L-histidine = ADP + protein N-phospho-L-histidine.</text>
        <dbReference type="EC" id="2.7.13.3"/>
    </reaction>
</comment>
<dbReference type="CDD" id="cd00082">
    <property type="entry name" value="HisKA"/>
    <property type="match status" value="1"/>
</dbReference>
<dbReference type="PANTHER" id="PTHR43547:SF2">
    <property type="entry name" value="HYBRID SIGNAL TRANSDUCTION HISTIDINE KINASE C"/>
    <property type="match status" value="1"/>
</dbReference>
<dbReference type="PANTHER" id="PTHR43547">
    <property type="entry name" value="TWO-COMPONENT HISTIDINE KINASE"/>
    <property type="match status" value="1"/>
</dbReference>
<dbReference type="InterPro" id="IPR036890">
    <property type="entry name" value="HATPase_C_sf"/>
</dbReference>
<dbReference type="EMBL" id="WKJH01000030">
    <property type="protein sequence ID" value="MRX66295.1"/>
    <property type="molecule type" value="Genomic_DNA"/>
</dbReference>
<dbReference type="PRINTS" id="PR00344">
    <property type="entry name" value="BCTRLSENSOR"/>
</dbReference>
<protein>
    <recommendedName>
        <fullName evidence="2">histidine kinase</fullName>
        <ecNumber evidence="2">2.7.13.3</ecNumber>
    </recommendedName>
</protein>